<dbReference type="Proteomes" id="UP001293593">
    <property type="component" value="Unassembled WGS sequence"/>
</dbReference>
<dbReference type="CDD" id="cd00167">
    <property type="entry name" value="SANT"/>
    <property type="match status" value="1"/>
</dbReference>
<feature type="compositionally biased region" description="Basic and acidic residues" evidence="1">
    <location>
        <begin position="207"/>
        <end position="218"/>
    </location>
</feature>
<dbReference type="AlphaFoldDB" id="A0AAE1KDT0"/>
<dbReference type="Pfam" id="PF13921">
    <property type="entry name" value="Myb_DNA-bind_6"/>
    <property type="match status" value="1"/>
</dbReference>
<comment type="caution">
    <text evidence="3">The sequence shown here is derived from an EMBL/GenBank/DDBJ whole genome shotgun (WGS) entry which is preliminary data.</text>
</comment>
<evidence type="ECO:0000313" key="4">
    <source>
        <dbReference type="Proteomes" id="UP001293593"/>
    </source>
</evidence>
<dbReference type="PANTHER" id="PTHR47430">
    <property type="entry name" value="GB|AAC33480.1"/>
    <property type="match status" value="1"/>
</dbReference>
<accession>A0AAE1KDT0</accession>
<dbReference type="EMBL" id="JAWXYG010000005">
    <property type="protein sequence ID" value="KAK4270965.1"/>
    <property type="molecule type" value="Genomic_DNA"/>
</dbReference>
<feature type="compositionally biased region" description="Basic residues" evidence="1">
    <location>
        <begin position="240"/>
        <end position="250"/>
    </location>
</feature>
<proteinExistence type="predicted"/>
<feature type="compositionally biased region" description="Basic and acidic residues" evidence="1">
    <location>
        <begin position="14"/>
        <end position="41"/>
    </location>
</feature>
<evidence type="ECO:0000256" key="1">
    <source>
        <dbReference type="SAM" id="MobiDB-lite"/>
    </source>
</evidence>
<feature type="compositionally biased region" description="Basic and acidic residues" evidence="1">
    <location>
        <begin position="83"/>
        <end position="93"/>
    </location>
</feature>
<keyword evidence="4" id="KW-1185">Reference proteome</keyword>
<evidence type="ECO:0000313" key="3">
    <source>
        <dbReference type="EMBL" id="KAK4270965.1"/>
    </source>
</evidence>
<feature type="compositionally biased region" description="Basic residues" evidence="1">
    <location>
        <begin position="1"/>
        <end position="13"/>
    </location>
</feature>
<sequence>MDERVGKKRSKVNRSKDFMDMPPNDEKDPGHSLKVESDIEKKQKHKDKKRKCSTDEMLNLNKVVEENSTGMAAKGQDCSSEGDAMRNGEENNKSKRKKRKKGKDKDEIISGIIDSDNKMQFLDDKQERKAKKRKNRNDSIPEMQEGFALESRSENNEGANTHSVVTNNDDQGKKIKKRKKAKEKEKLTSKGKIIEDNELRNNGGDRASAESHESDPHLTEINMGDAIEHASSTKGDDQGKKKKKKKMKKKSKEDKRVTFSDQVEVFNDGLVQGKRFTKEEDEKIKEAIYSYIDAHGLGDHDQGVDMILHCSSYPKLRGCWKEIASALPHRPLESVYHRGHILFERDDSRKWTLEELEIIRKFHEKHGPNWKMLADAMGKHRFHVKDAWRRIKLGDVKKGHWSQDEYQKLFNLVNADLSMRALEETRKSKHGMLRDNICWEAIGNKVATRTSQLCCMKWYEKLTSPMVAEGEWADTDDYRLLNALLTLDACSMEEVEWDHLLEHRSGDVCRKRWNQMVQHIGEHGIKSFSEQVEILSQRYCPDLVEAREAFDSKPVVP</sequence>
<dbReference type="PANTHER" id="PTHR47430:SF4">
    <property type="entry name" value="GB|AAC33480.1"/>
    <property type="match status" value="1"/>
</dbReference>
<feature type="region of interest" description="Disordered" evidence="1">
    <location>
        <begin position="1"/>
        <end position="256"/>
    </location>
</feature>
<feature type="compositionally biased region" description="Basic residues" evidence="1">
    <location>
        <begin position="42"/>
        <end position="51"/>
    </location>
</feature>
<dbReference type="SUPFAM" id="SSF46689">
    <property type="entry name" value="Homeodomain-like"/>
    <property type="match status" value="2"/>
</dbReference>
<dbReference type="Gene3D" id="1.10.10.60">
    <property type="entry name" value="Homeodomain-like"/>
    <property type="match status" value="2"/>
</dbReference>
<feature type="compositionally biased region" description="Basic and acidic residues" evidence="1">
    <location>
        <begin position="115"/>
        <end position="127"/>
    </location>
</feature>
<feature type="domain" description="Myb-like" evidence="2">
    <location>
        <begin position="464"/>
        <end position="517"/>
    </location>
</feature>
<feature type="compositionally biased region" description="Basic and acidic residues" evidence="1">
    <location>
        <begin position="182"/>
        <end position="199"/>
    </location>
</feature>
<protein>
    <recommendedName>
        <fullName evidence="2">Myb-like domain-containing protein</fullName>
    </recommendedName>
</protein>
<dbReference type="InterPro" id="IPR009057">
    <property type="entry name" value="Homeodomain-like_sf"/>
</dbReference>
<evidence type="ECO:0000259" key="2">
    <source>
        <dbReference type="PROSITE" id="PS50090"/>
    </source>
</evidence>
<name>A0AAE1KDT0_9FABA</name>
<feature type="compositionally biased region" description="Polar residues" evidence="1">
    <location>
        <begin position="156"/>
        <end position="169"/>
    </location>
</feature>
<dbReference type="PROSITE" id="PS50090">
    <property type="entry name" value="MYB_LIKE"/>
    <property type="match status" value="3"/>
</dbReference>
<feature type="domain" description="Myb-like" evidence="2">
    <location>
        <begin position="393"/>
        <end position="462"/>
    </location>
</feature>
<organism evidence="3 4">
    <name type="scientific">Acacia crassicarpa</name>
    <name type="common">northern wattle</name>
    <dbReference type="NCBI Taxonomy" id="499986"/>
    <lineage>
        <taxon>Eukaryota</taxon>
        <taxon>Viridiplantae</taxon>
        <taxon>Streptophyta</taxon>
        <taxon>Embryophyta</taxon>
        <taxon>Tracheophyta</taxon>
        <taxon>Spermatophyta</taxon>
        <taxon>Magnoliopsida</taxon>
        <taxon>eudicotyledons</taxon>
        <taxon>Gunneridae</taxon>
        <taxon>Pentapetalae</taxon>
        <taxon>rosids</taxon>
        <taxon>fabids</taxon>
        <taxon>Fabales</taxon>
        <taxon>Fabaceae</taxon>
        <taxon>Caesalpinioideae</taxon>
        <taxon>mimosoid clade</taxon>
        <taxon>Acacieae</taxon>
        <taxon>Acacia</taxon>
    </lineage>
</organism>
<reference evidence="3" key="1">
    <citation type="submission" date="2023-10" db="EMBL/GenBank/DDBJ databases">
        <title>Chromosome-level genome of the transformable northern wattle, Acacia crassicarpa.</title>
        <authorList>
            <person name="Massaro I."/>
            <person name="Sinha N.R."/>
            <person name="Poethig S."/>
            <person name="Leichty A.R."/>
        </authorList>
    </citation>
    <scope>NUCLEOTIDE SEQUENCE</scope>
    <source>
        <strain evidence="3">Acra3RX</strain>
        <tissue evidence="3">Leaf</tissue>
    </source>
</reference>
<feature type="domain" description="Myb-like" evidence="2">
    <location>
        <begin position="350"/>
        <end position="392"/>
    </location>
</feature>
<dbReference type="InterPro" id="IPR001005">
    <property type="entry name" value="SANT/Myb"/>
</dbReference>
<gene>
    <name evidence="3" type="ORF">QN277_019728</name>
</gene>
<dbReference type="SMART" id="SM00717">
    <property type="entry name" value="SANT"/>
    <property type="match status" value="3"/>
</dbReference>